<name>A0ABW2LB74_9BACT</name>
<dbReference type="Proteomes" id="UP001596472">
    <property type="component" value="Unassembled WGS sequence"/>
</dbReference>
<dbReference type="SUPFAM" id="SSF82185">
    <property type="entry name" value="Histone H3 K4-specific methyltransferase SET7/9 N-terminal domain"/>
    <property type="match status" value="1"/>
</dbReference>
<evidence type="ECO:0000313" key="1">
    <source>
        <dbReference type="EMBL" id="MFC7338192.1"/>
    </source>
</evidence>
<reference evidence="2" key="1">
    <citation type="journal article" date="2019" name="Int. J. Syst. Evol. Microbiol.">
        <title>The Global Catalogue of Microorganisms (GCM) 10K type strain sequencing project: providing services to taxonomists for standard genome sequencing and annotation.</title>
        <authorList>
            <consortium name="The Broad Institute Genomics Platform"/>
            <consortium name="The Broad Institute Genome Sequencing Center for Infectious Disease"/>
            <person name="Wu L."/>
            <person name="Ma J."/>
        </authorList>
    </citation>
    <scope>NUCLEOTIDE SEQUENCE [LARGE SCALE GENOMIC DNA]</scope>
    <source>
        <strain evidence="2">CGMCC 4.1467</strain>
    </source>
</reference>
<comment type="caution">
    <text evidence="1">The sequence shown here is derived from an EMBL/GenBank/DDBJ whole genome shotgun (WGS) entry which is preliminary data.</text>
</comment>
<protein>
    <recommendedName>
        <fullName evidence="3">MORN repeat variant</fullName>
    </recommendedName>
</protein>
<dbReference type="EMBL" id="JBHTBS010000006">
    <property type="protein sequence ID" value="MFC7338192.1"/>
    <property type="molecule type" value="Genomic_DNA"/>
</dbReference>
<keyword evidence="2" id="KW-1185">Reference proteome</keyword>
<accession>A0ABW2LB74</accession>
<organism evidence="1 2">
    <name type="scientific">Haloferula chungangensis</name>
    <dbReference type="NCBI Taxonomy" id="1048331"/>
    <lineage>
        <taxon>Bacteria</taxon>
        <taxon>Pseudomonadati</taxon>
        <taxon>Verrucomicrobiota</taxon>
        <taxon>Verrucomicrobiia</taxon>
        <taxon>Verrucomicrobiales</taxon>
        <taxon>Verrucomicrobiaceae</taxon>
        <taxon>Haloferula</taxon>
    </lineage>
</organism>
<dbReference type="RefSeq" id="WP_379713222.1">
    <property type="nucleotide sequence ID" value="NZ_JBHTBS010000006.1"/>
</dbReference>
<sequence length="84" mass="9442">MKIQSHTQYHKDGSVWAVGQLQDGASTGYWEWFRKDGTKSRSGSFENGHQVGEWTTYDKTGQPYKVTIKKPKSTAEKIAFKGGS</sequence>
<gene>
    <name evidence="1" type="ORF">ACFQY0_13440</name>
</gene>
<proteinExistence type="predicted"/>
<evidence type="ECO:0000313" key="2">
    <source>
        <dbReference type="Proteomes" id="UP001596472"/>
    </source>
</evidence>
<dbReference type="Gene3D" id="2.20.110.10">
    <property type="entry name" value="Histone H3 K4-specific methyltransferase SET7/9 N-terminal domain"/>
    <property type="match status" value="1"/>
</dbReference>
<evidence type="ECO:0008006" key="3">
    <source>
        <dbReference type="Google" id="ProtNLM"/>
    </source>
</evidence>